<accession>A0A8H8DFR9</accession>
<dbReference type="Gene3D" id="1.10.1520.10">
    <property type="entry name" value="Ribonuclease III domain"/>
    <property type="match status" value="1"/>
</dbReference>
<sequence length="69" mass="7232">MKAQPEGYSGKPLPVEEANSAAFAAIVGAIYHENGAAAAKDFLMKCLFKTYPRPAKQHPDLSAADASAP</sequence>
<comment type="caution">
    <text evidence="1">The sequence shown here is derived from an EMBL/GenBank/DDBJ whole genome shotgun (WGS) entry which is preliminary data.</text>
</comment>
<dbReference type="Proteomes" id="UP000673691">
    <property type="component" value="Unassembled WGS sequence"/>
</dbReference>
<dbReference type="SUPFAM" id="SSF69065">
    <property type="entry name" value="RNase III domain-like"/>
    <property type="match status" value="1"/>
</dbReference>
<dbReference type="GO" id="GO:0006396">
    <property type="term" value="P:RNA processing"/>
    <property type="evidence" value="ECO:0007669"/>
    <property type="project" value="InterPro"/>
</dbReference>
<name>A0A8H8DFR9_9FUNG</name>
<dbReference type="InterPro" id="IPR036389">
    <property type="entry name" value="RNase_III_sf"/>
</dbReference>
<evidence type="ECO:0000313" key="2">
    <source>
        <dbReference type="Proteomes" id="UP000673691"/>
    </source>
</evidence>
<reference evidence="1 2" key="1">
    <citation type="journal article" name="Sci. Rep.">
        <title>Genome-scale phylogenetic analyses confirm Olpidium as the closest living zoosporic fungus to the non-flagellated, terrestrial fungi.</title>
        <authorList>
            <person name="Chang Y."/>
            <person name="Rochon D."/>
            <person name="Sekimoto S."/>
            <person name="Wang Y."/>
            <person name="Chovatia M."/>
            <person name="Sandor L."/>
            <person name="Salamov A."/>
            <person name="Grigoriev I.V."/>
            <person name="Stajich J.E."/>
            <person name="Spatafora J.W."/>
        </authorList>
    </citation>
    <scope>NUCLEOTIDE SEQUENCE [LARGE SCALE GENOMIC DNA]</scope>
    <source>
        <strain evidence="1">S191</strain>
    </source>
</reference>
<dbReference type="EMBL" id="JAEFCI010011566">
    <property type="protein sequence ID" value="KAG5456546.1"/>
    <property type="molecule type" value="Genomic_DNA"/>
</dbReference>
<evidence type="ECO:0000313" key="1">
    <source>
        <dbReference type="EMBL" id="KAG5456546.1"/>
    </source>
</evidence>
<gene>
    <name evidence="1" type="ORF">BJ554DRAFT_3687</name>
</gene>
<keyword evidence="2" id="KW-1185">Reference proteome</keyword>
<dbReference type="AlphaFoldDB" id="A0A8H8DFR9"/>
<organism evidence="1 2">
    <name type="scientific">Olpidium bornovanus</name>
    <dbReference type="NCBI Taxonomy" id="278681"/>
    <lineage>
        <taxon>Eukaryota</taxon>
        <taxon>Fungi</taxon>
        <taxon>Fungi incertae sedis</taxon>
        <taxon>Olpidiomycota</taxon>
        <taxon>Olpidiomycotina</taxon>
        <taxon>Olpidiomycetes</taxon>
        <taxon>Olpidiales</taxon>
        <taxon>Olpidiaceae</taxon>
        <taxon>Olpidium</taxon>
    </lineage>
</organism>
<dbReference type="GO" id="GO:0004525">
    <property type="term" value="F:ribonuclease III activity"/>
    <property type="evidence" value="ECO:0007669"/>
    <property type="project" value="InterPro"/>
</dbReference>
<dbReference type="OrthoDB" id="67027at2759"/>
<proteinExistence type="predicted"/>
<protein>
    <submittedName>
        <fullName evidence="1">Uncharacterized protein</fullName>
    </submittedName>
</protein>